<evidence type="ECO:0000313" key="1">
    <source>
        <dbReference type="EMBL" id="MCI62960.1"/>
    </source>
</evidence>
<dbReference type="Proteomes" id="UP000265520">
    <property type="component" value="Unassembled WGS sequence"/>
</dbReference>
<dbReference type="AlphaFoldDB" id="A0A392TRW5"/>
<evidence type="ECO:0000313" key="2">
    <source>
        <dbReference type="Proteomes" id="UP000265520"/>
    </source>
</evidence>
<sequence length="32" mass="3496">MLVCSTMVPACCSCFTRLKKMSKGMAMCHPTV</sequence>
<feature type="non-terminal residue" evidence="1">
    <location>
        <position position="32"/>
    </location>
</feature>
<organism evidence="1 2">
    <name type="scientific">Trifolium medium</name>
    <dbReference type="NCBI Taxonomy" id="97028"/>
    <lineage>
        <taxon>Eukaryota</taxon>
        <taxon>Viridiplantae</taxon>
        <taxon>Streptophyta</taxon>
        <taxon>Embryophyta</taxon>
        <taxon>Tracheophyta</taxon>
        <taxon>Spermatophyta</taxon>
        <taxon>Magnoliopsida</taxon>
        <taxon>eudicotyledons</taxon>
        <taxon>Gunneridae</taxon>
        <taxon>Pentapetalae</taxon>
        <taxon>rosids</taxon>
        <taxon>fabids</taxon>
        <taxon>Fabales</taxon>
        <taxon>Fabaceae</taxon>
        <taxon>Papilionoideae</taxon>
        <taxon>50 kb inversion clade</taxon>
        <taxon>NPAAA clade</taxon>
        <taxon>Hologalegina</taxon>
        <taxon>IRL clade</taxon>
        <taxon>Trifolieae</taxon>
        <taxon>Trifolium</taxon>
    </lineage>
</organism>
<reference evidence="1 2" key="1">
    <citation type="journal article" date="2018" name="Front. Plant Sci.">
        <title>Red Clover (Trifolium pratense) and Zigzag Clover (T. medium) - A Picture of Genomic Similarities and Differences.</title>
        <authorList>
            <person name="Dluhosova J."/>
            <person name="Istvanek J."/>
            <person name="Nedelnik J."/>
            <person name="Repkova J."/>
        </authorList>
    </citation>
    <scope>NUCLEOTIDE SEQUENCE [LARGE SCALE GENOMIC DNA]</scope>
    <source>
        <strain evidence="2">cv. 10/8</strain>
        <tissue evidence="1">Leaf</tissue>
    </source>
</reference>
<proteinExistence type="predicted"/>
<protein>
    <submittedName>
        <fullName evidence="1">Uncharacterized protein</fullName>
    </submittedName>
</protein>
<keyword evidence="2" id="KW-1185">Reference proteome</keyword>
<name>A0A392TRW5_9FABA</name>
<dbReference type="EMBL" id="LXQA010628484">
    <property type="protein sequence ID" value="MCI62960.1"/>
    <property type="molecule type" value="Genomic_DNA"/>
</dbReference>
<comment type="caution">
    <text evidence="1">The sequence shown here is derived from an EMBL/GenBank/DDBJ whole genome shotgun (WGS) entry which is preliminary data.</text>
</comment>
<accession>A0A392TRW5</accession>